<dbReference type="GO" id="GO:0030915">
    <property type="term" value="C:Smc5-Smc6 complex"/>
    <property type="evidence" value="ECO:0007669"/>
    <property type="project" value="TreeGrafter"/>
</dbReference>
<dbReference type="GO" id="GO:0005634">
    <property type="term" value="C:nucleus"/>
    <property type="evidence" value="ECO:0007669"/>
    <property type="project" value="TreeGrafter"/>
</dbReference>
<keyword evidence="3 4" id="KW-0175">Coiled coil</keyword>
<evidence type="ECO:0000259" key="6">
    <source>
        <dbReference type="Pfam" id="PF13476"/>
    </source>
</evidence>
<evidence type="ECO:0000313" key="7">
    <source>
        <dbReference type="EMBL" id="EPR79581.1"/>
    </source>
</evidence>
<comment type="caution">
    <text evidence="7">The sequence shown here is derived from an EMBL/GenBank/DDBJ whole genome shotgun (WGS) entry which is preliminary data.</text>
</comment>
<comment type="similarity">
    <text evidence="1">Belongs to the SMC family. SMC5 subfamily.</text>
</comment>
<reference evidence="8" key="1">
    <citation type="journal article" date="2013" name="PLoS Genet.">
        <title>The genome of Spraguea lophii and the basis of host-microsporidian interactions.</title>
        <authorList>
            <person name="Campbell S.E."/>
            <person name="Williams T.A."/>
            <person name="Yousuf A."/>
            <person name="Soanes D.M."/>
            <person name="Paszkiewicz K.H."/>
            <person name="Williams B.A.P."/>
        </authorList>
    </citation>
    <scope>NUCLEOTIDE SEQUENCE [LARGE SCALE GENOMIC DNA]</scope>
    <source>
        <strain evidence="8">42_110</strain>
    </source>
</reference>
<dbReference type="GO" id="GO:0000724">
    <property type="term" value="P:double-strand break repair via homologous recombination"/>
    <property type="evidence" value="ECO:0007669"/>
    <property type="project" value="TreeGrafter"/>
</dbReference>
<keyword evidence="5" id="KW-1133">Transmembrane helix</keyword>
<feature type="coiled-coil region" evidence="4">
    <location>
        <begin position="403"/>
        <end position="433"/>
    </location>
</feature>
<feature type="coiled-coil region" evidence="4">
    <location>
        <begin position="776"/>
        <end position="817"/>
    </location>
</feature>
<dbReference type="InParanoid" id="S7W9P1"/>
<keyword evidence="5" id="KW-0472">Membrane</keyword>
<sequence>MLFKLYITFNVILNVCLFLFFALLRMSAESDYRPGNIISLTLSNFQTYDYAHFKFCPKLNFIAGPNGSGKSTVSNAIAFIFGGTTKVIGKSKDLSDFVKSQKSIGYVEAEVKIHDNRIVKIKRILKSDSNTSHWYIDGQQVKITEISKLINSLKIDVNNLCNFLPQEKVSEFSKYSSEELLVKVIESQESKDLLIIRNSLIELETNLEQVTTKITSMEENKKGLERIINHLSKDAAKIEEKKEKARKIDLLKIKKEFLIANIYQKKYKEERQRAKEIETQLQEIYAEIKKYEDEIKELEKDEKVKENSKCRDELRKDTEILQNKTHDIRKMKHEKDLLKVEFKNLEKNHQKLKEKKERIKLEIQELLSKIEKITIKTISDENYPTQKEIDAIEESLADKTRKLGEIRKISQNIQNEIEELTRKKNYINEEENRRLENLKKYHWDTYKAICWLRNNKNLFEEEIIEPLYLSLSLKDNRYLKEVETFLSFQTLTSFMCKNKKDFESFTMYCKDKLKLGINSIELKGKIKEPNISREKIKTLGFDGYLLDFVEGSEEVLTFLCVFGYFHAIPVTKRNLNEEELFKKYNFSKMAVNGKYHEIKKSRYNSEYTTITSDLHRKNIFNTNIVVEELKKIDEILEQKEKLRIENSDKSKKEYEQINDIKQDLNNLYKKRAEYQTLVAEVRRQKERKKSYLENLEELKKEFEQIKNNNELKTIEKELTKKENKILEIEANYVLELKEELKSTKIFEICKKGFENELERIQLFTKIQKNKESILLEEQKTNSLKNEENEIKEKIIEIKNILNEKKAILRNIEITQKDKDEMSTYTNVIEEIDKEVAAETARLSFYTGDENVITEFKTKENLLKELIENKTTIEGKENAIKSKINNYRKRLITALENILEPINERFKDYFGRLGYEGKLQFDNTPVAKQWKLQILVKFRKNESFEVLSSSRQSGGEKSVSTILFILSLFDSTSSPFRLVDEINQGMDRFNEKKMHNLLVSLTENPSSPQFFIITPKIIEGLNFSKSMKIIIIFPGKFSSQTQDRFNNYKTLS</sequence>
<dbReference type="InterPro" id="IPR027417">
    <property type="entry name" value="P-loop_NTPase"/>
</dbReference>
<keyword evidence="8" id="KW-1185">Reference proteome</keyword>
<feature type="non-terminal residue" evidence="7">
    <location>
        <position position="1051"/>
    </location>
</feature>
<dbReference type="Proteomes" id="UP000014978">
    <property type="component" value="Unassembled WGS sequence"/>
</dbReference>
<protein>
    <recommendedName>
        <fullName evidence="2">Structural maintenance of chromosomes protein 5</fullName>
    </recommendedName>
</protein>
<dbReference type="EMBL" id="ATCN01000194">
    <property type="protein sequence ID" value="EPR79581.1"/>
    <property type="molecule type" value="Genomic_DNA"/>
</dbReference>
<feature type="coiled-coil region" evidence="4">
    <location>
        <begin position="625"/>
        <end position="731"/>
    </location>
</feature>
<evidence type="ECO:0000256" key="1">
    <source>
        <dbReference type="ARBA" id="ARBA00010171"/>
    </source>
</evidence>
<dbReference type="PANTHER" id="PTHR45916:SF1">
    <property type="entry name" value="STRUCTURAL MAINTENANCE OF CHROMOSOMES PROTEIN 5"/>
    <property type="match status" value="1"/>
</dbReference>
<feature type="transmembrane region" description="Helical" evidence="5">
    <location>
        <begin position="6"/>
        <end position="24"/>
    </location>
</feature>
<dbReference type="InterPro" id="IPR038729">
    <property type="entry name" value="Rad50/SbcC_AAA"/>
</dbReference>
<feature type="domain" description="Rad50/SbcC-type AAA" evidence="6">
    <location>
        <begin position="39"/>
        <end position="243"/>
    </location>
</feature>
<evidence type="ECO:0000256" key="3">
    <source>
        <dbReference type="ARBA" id="ARBA00023054"/>
    </source>
</evidence>
<dbReference type="VEuPathDB" id="MicrosporidiaDB:SLOPH_1892"/>
<dbReference type="AlphaFoldDB" id="S7W9P1"/>
<dbReference type="FunCoup" id="S7W9P1">
    <property type="interactions" value="277"/>
</dbReference>
<dbReference type="OrthoDB" id="10254973at2759"/>
<evidence type="ECO:0000313" key="8">
    <source>
        <dbReference type="Proteomes" id="UP000014978"/>
    </source>
</evidence>
<accession>S7W9P1</accession>
<dbReference type="HOGENOM" id="CLU_004969_2_1_1"/>
<dbReference type="SUPFAM" id="SSF52540">
    <property type="entry name" value="P-loop containing nucleoside triphosphate hydrolases"/>
    <property type="match status" value="2"/>
</dbReference>
<feature type="coiled-coil region" evidence="4">
    <location>
        <begin position="200"/>
        <end position="376"/>
    </location>
</feature>
<dbReference type="Gene3D" id="3.40.50.300">
    <property type="entry name" value="P-loop containing nucleotide triphosphate hydrolases"/>
    <property type="match status" value="2"/>
</dbReference>
<keyword evidence="5" id="KW-0812">Transmembrane</keyword>
<dbReference type="STRING" id="1358809.S7W9P1"/>
<evidence type="ECO:0000256" key="5">
    <source>
        <dbReference type="SAM" id="Phobius"/>
    </source>
</evidence>
<evidence type="ECO:0000256" key="2">
    <source>
        <dbReference type="ARBA" id="ARBA00018687"/>
    </source>
</evidence>
<name>S7W9P1_SPRLO</name>
<dbReference type="PANTHER" id="PTHR45916">
    <property type="entry name" value="STRUCTURAL MAINTENANCE OF CHROMOSOMES PROTEIN 5"/>
    <property type="match status" value="1"/>
</dbReference>
<proteinExistence type="inferred from homology"/>
<gene>
    <name evidence="7" type="ORF">SLOPH_1892</name>
</gene>
<dbReference type="OMA" id="RFWTSQP"/>
<organism evidence="7 8">
    <name type="scientific">Spraguea lophii (strain 42_110)</name>
    <name type="common">Microsporidian parasite</name>
    <dbReference type="NCBI Taxonomy" id="1358809"/>
    <lineage>
        <taxon>Eukaryota</taxon>
        <taxon>Fungi</taxon>
        <taxon>Fungi incertae sedis</taxon>
        <taxon>Microsporidia</taxon>
        <taxon>Spragueidae</taxon>
        <taxon>Spraguea</taxon>
    </lineage>
</organism>
<evidence type="ECO:0000256" key="4">
    <source>
        <dbReference type="SAM" id="Coils"/>
    </source>
</evidence>
<dbReference type="Pfam" id="PF13476">
    <property type="entry name" value="AAA_23"/>
    <property type="match status" value="1"/>
</dbReference>
<dbReference type="GO" id="GO:0003697">
    <property type="term" value="F:single-stranded DNA binding"/>
    <property type="evidence" value="ECO:0007669"/>
    <property type="project" value="TreeGrafter"/>
</dbReference>